<feature type="region of interest" description="Disordered" evidence="1">
    <location>
        <begin position="198"/>
        <end position="217"/>
    </location>
</feature>
<feature type="domain" description="J" evidence="3">
    <location>
        <begin position="18"/>
        <end position="88"/>
    </location>
</feature>
<sequence length="217" mass="23945">MLRISARLLSVAGVGPFDPYKILGVKPDASKDEIKKAYHRLALRFHPDSGAEGNSARFAAVNEAYEAVKDGKWKHSAQGQQKAAQQSGGGGWDPKMRMYVYEQPGSTTDGYVSGDSEKYLRFFMVGCFLFIFVRVSLFFLFPAKKHGGYHESAPDQERLEGSRAPAPFGSQEAPFAQSPVNVTSGYRSGSVHADEEVDYKWSENGASTPMRDPLSHR</sequence>
<feature type="compositionally biased region" description="Basic and acidic residues" evidence="1">
    <location>
        <begin position="148"/>
        <end position="161"/>
    </location>
</feature>
<dbReference type="EMBL" id="JAFHLR010000031">
    <property type="protein sequence ID" value="KAG5471866.1"/>
    <property type="molecule type" value="Genomic_DNA"/>
</dbReference>
<dbReference type="InterPro" id="IPR050817">
    <property type="entry name" value="DjlA_DnaK_co-chaperone"/>
</dbReference>
<dbReference type="InterPro" id="IPR036869">
    <property type="entry name" value="J_dom_sf"/>
</dbReference>
<evidence type="ECO:0000256" key="1">
    <source>
        <dbReference type="SAM" id="MobiDB-lite"/>
    </source>
</evidence>
<keyword evidence="2" id="KW-0472">Membrane</keyword>
<evidence type="ECO:0000313" key="5">
    <source>
        <dbReference type="Proteomes" id="UP000674143"/>
    </source>
</evidence>
<feature type="transmembrane region" description="Helical" evidence="2">
    <location>
        <begin position="119"/>
        <end position="141"/>
    </location>
</feature>
<dbReference type="RefSeq" id="XP_067060983.1">
    <property type="nucleotide sequence ID" value="XM_067205431.1"/>
</dbReference>
<evidence type="ECO:0000313" key="4">
    <source>
        <dbReference type="EMBL" id="KAG5471866.1"/>
    </source>
</evidence>
<gene>
    <name evidence="4" type="ORF">LSCM4_03426</name>
</gene>
<dbReference type="KEGG" id="loi:92359365"/>
<dbReference type="Proteomes" id="UP000674143">
    <property type="component" value="Chromosome 31"/>
</dbReference>
<dbReference type="AlphaFoldDB" id="A0A836H6I1"/>
<keyword evidence="2" id="KW-1133">Transmembrane helix</keyword>
<dbReference type="InterPro" id="IPR001623">
    <property type="entry name" value="DnaJ_domain"/>
</dbReference>
<protein>
    <recommendedName>
        <fullName evidence="3">J domain-containing protein</fullName>
    </recommendedName>
</protein>
<comment type="caution">
    <text evidence="4">The sequence shown here is derived from an EMBL/GenBank/DDBJ whole genome shotgun (WGS) entry which is preliminary data.</text>
</comment>
<dbReference type="SUPFAM" id="SSF46565">
    <property type="entry name" value="Chaperone J-domain"/>
    <property type="match status" value="1"/>
</dbReference>
<dbReference type="PRINTS" id="PR00625">
    <property type="entry name" value="JDOMAIN"/>
</dbReference>
<dbReference type="PROSITE" id="PS50076">
    <property type="entry name" value="DNAJ_2"/>
    <property type="match status" value="1"/>
</dbReference>
<keyword evidence="2" id="KW-0812">Transmembrane</keyword>
<evidence type="ECO:0000259" key="3">
    <source>
        <dbReference type="PROSITE" id="PS50076"/>
    </source>
</evidence>
<dbReference type="GeneID" id="92359365"/>
<dbReference type="SMR" id="A0A836H6I1"/>
<proteinExistence type="predicted"/>
<dbReference type="SMART" id="SM00271">
    <property type="entry name" value="DnaJ"/>
    <property type="match status" value="1"/>
</dbReference>
<feature type="compositionally biased region" description="Polar residues" evidence="1">
    <location>
        <begin position="178"/>
        <end position="187"/>
    </location>
</feature>
<keyword evidence="5" id="KW-1185">Reference proteome</keyword>
<evidence type="ECO:0000256" key="2">
    <source>
        <dbReference type="SAM" id="Phobius"/>
    </source>
</evidence>
<name>A0A836H6I1_9TRYP</name>
<feature type="region of interest" description="Disordered" evidence="1">
    <location>
        <begin position="148"/>
        <end position="189"/>
    </location>
</feature>
<dbReference type="Pfam" id="PF00226">
    <property type="entry name" value="DnaJ"/>
    <property type="match status" value="1"/>
</dbReference>
<organism evidence="4 5">
    <name type="scientific">Leishmania orientalis</name>
    <dbReference type="NCBI Taxonomy" id="2249476"/>
    <lineage>
        <taxon>Eukaryota</taxon>
        <taxon>Discoba</taxon>
        <taxon>Euglenozoa</taxon>
        <taxon>Kinetoplastea</taxon>
        <taxon>Metakinetoplastina</taxon>
        <taxon>Trypanosomatida</taxon>
        <taxon>Trypanosomatidae</taxon>
        <taxon>Leishmaniinae</taxon>
        <taxon>Leishmania</taxon>
    </lineage>
</organism>
<dbReference type="CDD" id="cd06257">
    <property type="entry name" value="DnaJ"/>
    <property type="match status" value="1"/>
</dbReference>
<reference evidence="4 5" key="1">
    <citation type="submission" date="2021-02" db="EMBL/GenBank/DDBJ databases">
        <title>Leishmania (Mundinia) orientalis Genome sequencing and assembly.</title>
        <authorList>
            <person name="Almutairi H."/>
            <person name="Gatherer D."/>
        </authorList>
    </citation>
    <scope>NUCLEOTIDE SEQUENCE [LARGE SCALE GENOMIC DNA]</scope>
    <source>
        <strain evidence="4">LSCM4</strain>
    </source>
</reference>
<dbReference type="PANTHER" id="PTHR24074">
    <property type="entry name" value="CO-CHAPERONE PROTEIN DJLA"/>
    <property type="match status" value="1"/>
</dbReference>
<dbReference type="Gene3D" id="1.10.287.110">
    <property type="entry name" value="DnaJ domain"/>
    <property type="match status" value="1"/>
</dbReference>
<accession>A0A836H6I1</accession>